<protein>
    <recommendedName>
        <fullName evidence="5">Scaffolding protein</fullName>
    </recommendedName>
</protein>
<comment type="caution">
    <text evidence="3">The sequence shown here is derived from an EMBL/GenBank/DDBJ whole genome shotgun (WGS) entry which is preliminary data.</text>
</comment>
<evidence type="ECO:0000256" key="2">
    <source>
        <dbReference type="SAM" id="MobiDB-lite"/>
    </source>
</evidence>
<dbReference type="EMBL" id="JACIIZ010000010">
    <property type="protein sequence ID" value="MBB6253027.1"/>
    <property type="molecule type" value="Genomic_DNA"/>
</dbReference>
<dbReference type="Proteomes" id="UP000539175">
    <property type="component" value="Unassembled WGS sequence"/>
</dbReference>
<dbReference type="AlphaFoldDB" id="A0A7X0AZJ1"/>
<evidence type="ECO:0000313" key="4">
    <source>
        <dbReference type="Proteomes" id="UP000539175"/>
    </source>
</evidence>
<evidence type="ECO:0000313" key="3">
    <source>
        <dbReference type="EMBL" id="MBB6253027.1"/>
    </source>
</evidence>
<reference evidence="3 4" key="1">
    <citation type="submission" date="2020-08" db="EMBL/GenBank/DDBJ databases">
        <title>Genomic Encyclopedia of Type Strains, Phase IV (KMG-IV): sequencing the most valuable type-strain genomes for metagenomic binning, comparative biology and taxonomic classification.</title>
        <authorList>
            <person name="Goeker M."/>
        </authorList>
    </citation>
    <scope>NUCLEOTIDE SEQUENCE [LARGE SCALE GENOMIC DNA]</scope>
    <source>
        <strain evidence="3 4">DSM 22198</strain>
    </source>
</reference>
<name>A0A7X0AZJ1_9PROT</name>
<accession>A0A7X0AZJ1</accession>
<feature type="region of interest" description="Disordered" evidence="2">
    <location>
        <begin position="24"/>
        <end position="67"/>
    </location>
</feature>
<evidence type="ECO:0000256" key="1">
    <source>
        <dbReference type="SAM" id="Coils"/>
    </source>
</evidence>
<keyword evidence="1" id="KW-0175">Coiled coil</keyword>
<organism evidence="3 4">
    <name type="scientific">Nitrospirillum iridis</name>
    <dbReference type="NCBI Taxonomy" id="765888"/>
    <lineage>
        <taxon>Bacteria</taxon>
        <taxon>Pseudomonadati</taxon>
        <taxon>Pseudomonadota</taxon>
        <taxon>Alphaproteobacteria</taxon>
        <taxon>Rhodospirillales</taxon>
        <taxon>Azospirillaceae</taxon>
        <taxon>Nitrospirillum</taxon>
    </lineage>
</organism>
<feature type="compositionally biased region" description="Low complexity" evidence="2">
    <location>
        <begin position="32"/>
        <end position="55"/>
    </location>
</feature>
<dbReference type="RefSeq" id="WP_184803034.1">
    <property type="nucleotide sequence ID" value="NZ_JACIIZ010000010.1"/>
</dbReference>
<proteinExistence type="predicted"/>
<evidence type="ECO:0008006" key="5">
    <source>
        <dbReference type="Google" id="ProtNLM"/>
    </source>
</evidence>
<keyword evidence="4" id="KW-1185">Reference proteome</keyword>
<sequence>MNDISIHPDEIDTSTDAAVEALLQQFEDRPTEGATDTAPAEDATTPGVEPEGTPEAPEPAPAEAVPDDLETEIEVDGQKHRVAVKDLKRLWGQEAALTRKAQETAAARKAAEDATSAMATRLDALVQRARSEYEPFAKVDLFMASREMDPTSFQALRQAMQKAEDNLRFVEREASAVMAEQQAQAQHAYRERAKAALEVLPTLIPEWSSDHYGTLRDYAVTSGFTADEFHNVTDPRLIQLVHKARAYDQAQAKAAAAVTTAKKVPTAPLRPSATAPTTTADTRATDALKRLRSTGSTDDAVAALMGRWAD</sequence>
<feature type="coiled-coil region" evidence="1">
    <location>
        <begin position="153"/>
        <end position="180"/>
    </location>
</feature>
<gene>
    <name evidence="3" type="ORF">FHS74_003596</name>
</gene>